<dbReference type="FunFam" id="3.40.50.720:FF:000084">
    <property type="entry name" value="Short-chain dehydrogenase reductase"/>
    <property type="match status" value="1"/>
</dbReference>
<evidence type="ECO:0000313" key="3">
    <source>
        <dbReference type="EMBL" id="MDJ1501754.1"/>
    </source>
</evidence>
<dbReference type="InterPro" id="IPR020904">
    <property type="entry name" value="Sc_DH/Rdtase_CS"/>
</dbReference>
<accession>A0AAE3R5E0</accession>
<dbReference type="SUPFAM" id="SSF51735">
    <property type="entry name" value="NAD(P)-binding Rossmann-fold domains"/>
    <property type="match status" value="1"/>
</dbReference>
<proteinExistence type="inferred from homology"/>
<dbReference type="Gene3D" id="3.40.50.720">
    <property type="entry name" value="NAD(P)-binding Rossmann-like Domain"/>
    <property type="match status" value="1"/>
</dbReference>
<keyword evidence="2" id="KW-0560">Oxidoreductase</keyword>
<evidence type="ECO:0000313" key="4">
    <source>
        <dbReference type="Proteomes" id="UP001232063"/>
    </source>
</evidence>
<keyword evidence="4" id="KW-1185">Reference proteome</keyword>
<dbReference type="PANTHER" id="PTHR42760:SF133">
    <property type="entry name" value="3-OXOACYL-[ACYL-CARRIER-PROTEIN] REDUCTASE"/>
    <property type="match status" value="1"/>
</dbReference>
<name>A0AAE3R5E0_9BACT</name>
<dbReference type="PRINTS" id="PR00081">
    <property type="entry name" value="GDHRDH"/>
</dbReference>
<dbReference type="GO" id="GO:0016616">
    <property type="term" value="F:oxidoreductase activity, acting on the CH-OH group of donors, NAD or NADP as acceptor"/>
    <property type="evidence" value="ECO:0007669"/>
    <property type="project" value="TreeGrafter"/>
</dbReference>
<protein>
    <submittedName>
        <fullName evidence="3">SDR family oxidoreductase</fullName>
    </submittedName>
</protein>
<evidence type="ECO:0000256" key="1">
    <source>
        <dbReference type="ARBA" id="ARBA00006484"/>
    </source>
</evidence>
<comment type="similarity">
    <text evidence="1">Belongs to the short-chain dehydrogenases/reductases (SDR) family.</text>
</comment>
<dbReference type="InterPro" id="IPR036291">
    <property type="entry name" value="NAD(P)-bd_dom_sf"/>
</dbReference>
<dbReference type="EMBL" id="JASJOU010000004">
    <property type="protein sequence ID" value="MDJ1501754.1"/>
    <property type="molecule type" value="Genomic_DNA"/>
</dbReference>
<comment type="caution">
    <text evidence="3">The sequence shown here is derived from an EMBL/GenBank/DDBJ whole genome shotgun (WGS) entry which is preliminary data.</text>
</comment>
<dbReference type="Proteomes" id="UP001232063">
    <property type="component" value="Unassembled WGS sequence"/>
</dbReference>
<dbReference type="InterPro" id="IPR002347">
    <property type="entry name" value="SDR_fam"/>
</dbReference>
<sequence length="265" mass="28054">MKNQQNHSTELNGKTALVTGGTKGIGKAIADRLAEAGAQVIVTARNHPGDANLDHYFIAADLTQPEDVTKMAEEIDEKFGTVDILIDNIGGLTTPGGGYSTLTDEHWENELQLNLLAAIRLDRTLLPKMVDQQSGVIIHISSVAGKQPLWNLNMAYAVSKAALNSYSKTLATELASKGVRVLTVSPGATKTPPMVKVIEDFATASGLSFEEGQTQLMNQVGGIPMGRMAEPEEVASLVHFLVSPAAAYLTGTNYAIDGGSLPVVV</sequence>
<dbReference type="PANTHER" id="PTHR42760">
    <property type="entry name" value="SHORT-CHAIN DEHYDROGENASES/REDUCTASES FAMILY MEMBER"/>
    <property type="match status" value="1"/>
</dbReference>
<reference evidence="3" key="1">
    <citation type="submission" date="2023-05" db="EMBL/GenBank/DDBJ databases">
        <authorList>
            <person name="Zhang X."/>
        </authorList>
    </citation>
    <scope>NUCLEOTIDE SEQUENCE</scope>
    <source>
        <strain evidence="3">BD1B2-1</strain>
    </source>
</reference>
<evidence type="ECO:0000256" key="2">
    <source>
        <dbReference type="ARBA" id="ARBA00023002"/>
    </source>
</evidence>
<dbReference type="PRINTS" id="PR00080">
    <property type="entry name" value="SDRFAMILY"/>
</dbReference>
<organism evidence="3 4">
    <name type="scientific">Xanthocytophaga agilis</name>
    <dbReference type="NCBI Taxonomy" id="3048010"/>
    <lineage>
        <taxon>Bacteria</taxon>
        <taxon>Pseudomonadati</taxon>
        <taxon>Bacteroidota</taxon>
        <taxon>Cytophagia</taxon>
        <taxon>Cytophagales</taxon>
        <taxon>Rhodocytophagaceae</taxon>
        <taxon>Xanthocytophaga</taxon>
    </lineage>
</organism>
<gene>
    <name evidence="3" type="ORF">QNI22_13895</name>
</gene>
<dbReference type="PROSITE" id="PS00061">
    <property type="entry name" value="ADH_SHORT"/>
    <property type="match status" value="1"/>
</dbReference>
<dbReference type="NCBIfam" id="NF005095">
    <property type="entry name" value="PRK06523.1"/>
    <property type="match status" value="1"/>
</dbReference>
<dbReference type="RefSeq" id="WP_314511378.1">
    <property type="nucleotide sequence ID" value="NZ_JASJOU010000004.1"/>
</dbReference>
<dbReference type="AlphaFoldDB" id="A0AAE3R5E0"/>
<dbReference type="Pfam" id="PF13561">
    <property type="entry name" value="adh_short_C2"/>
    <property type="match status" value="1"/>
</dbReference>